<dbReference type="Gene3D" id="3.10.450.50">
    <property type="match status" value="1"/>
</dbReference>
<organism evidence="2 3">
    <name type="scientific">Sulfurovum xiamenensis</name>
    <dbReference type="NCBI Taxonomy" id="3019066"/>
    <lineage>
        <taxon>Bacteria</taxon>
        <taxon>Pseudomonadati</taxon>
        <taxon>Campylobacterota</taxon>
        <taxon>Epsilonproteobacteria</taxon>
        <taxon>Campylobacterales</taxon>
        <taxon>Sulfurovaceae</taxon>
        <taxon>Sulfurovum</taxon>
    </lineage>
</organism>
<dbReference type="RefSeq" id="WP_008242426.1">
    <property type="nucleotide sequence ID" value="NZ_JAQIBC010000002.1"/>
</dbReference>
<dbReference type="InterPro" id="IPR037401">
    <property type="entry name" value="SnoaL-like"/>
</dbReference>
<sequence length="140" mass="16705">MNQEKLSHYFETLNEGVDIEDFRTIYDDAVVFKDPFNEVKGIRAVYEVFEHMYQTLDKPRFIIKEYIDKQNVAYVKWDFTFAFKGEKNENRFEGVSRLQINNQGKIISHVDFWDAAEHIYEKMPVVGSVLRLIKRKISRS</sequence>
<dbReference type="SUPFAM" id="SSF54427">
    <property type="entry name" value="NTF2-like"/>
    <property type="match status" value="1"/>
</dbReference>
<name>A0ABT7QSP8_9BACT</name>
<dbReference type="InterPro" id="IPR032710">
    <property type="entry name" value="NTF2-like_dom_sf"/>
</dbReference>
<accession>A0ABT7QSP8</accession>
<proteinExistence type="predicted"/>
<feature type="domain" description="SnoaL-like" evidence="1">
    <location>
        <begin position="8"/>
        <end position="109"/>
    </location>
</feature>
<dbReference type="Proteomes" id="UP001169066">
    <property type="component" value="Unassembled WGS sequence"/>
</dbReference>
<dbReference type="EMBL" id="JAQIBC010000002">
    <property type="protein sequence ID" value="MDM5263584.1"/>
    <property type="molecule type" value="Genomic_DNA"/>
</dbReference>
<gene>
    <name evidence="2" type="ORF">PF327_05175</name>
</gene>
<evidence type="ECO:0000313" key="2">
    <source>
        <dbReference type="EMBL" id="MDM5263584.1"/>
    </source>
</evidence>
<keyword evidence="3" id="KW-1185">Reference proteome</keyword>
<dbReference type="Pfam" id="PF12680">
    <property type="entry name" value="SnoaL_2"/>
    <property type="match status" value="1"/>
</dbReference>
<comment type="caution">
    <text evidence="2">The sequence shown here is derived from an EMBL/GenBank/DDBJ whole genome shotgun (WGS) entry which is preliminary data.</text>
</comment>
<evidence type="ECO:0000313" key="3">
    <source>
        <dbReference type="Proteomes" id="UP001169066"/>
    </source>
</evidence>
<reference evidence="2" key="1">
    <citation type="submission" date="2023-01" db="EMBL/GenBank/DDBJ databases">
        <title>Sulfurovum sp. XTW-4 genome assembly.</title>
        <authorList>
            <person name="Wang J."/>
        </authorList>
    </citation>
    <scope>NUCLEOTIDE SEQUENCE</scope>
    <source>
        <strain evidence="2">XTW-4</strain>
    </source>
</reference>
<protein>
    <submittedName>
        <fullName evidence="2">Nuclear transport factor 2 family protein</fullName>
    </submittedName>
</protein>
<evidence type="ECO:0000259" key="1">
    <source>
        <dbReference type="Pfam" id="PF12680"/>
    </source>
</evidence>